<gene>
    <name evidence="4" type="ORF">DFH08DRAFT_891932</name>
</gene>
<name>A0AAD7EFD6_9AGAR</name>
<dbReference type="InterPro" id="IPR036380">
    <property type="entry name" value="Isochorismatase-like_sf"/>
</dbReference>
<evidence type="ECO:0000313" key="5">
    <source>
        <dbReference type="Proteomes" id="UP001218218"/>
    </source>
</evidence>
<dbReference type="InterPro" id="IPR050272">
    <property type="entry name" value="Isochorismatase-like_hydrls"/>
</dbReference>
<reference evidence="4" key="1">
    <citation type="submission" date="2023-03" db="EMBL/GenBank/DDBJ databases">
        <title>Massive genome expansion in bonnet fungi (Mycena s.s.) driven by repeated elements and novel gene families across ecological guilds.</title>
        <authorList>
            <consortium name="Lawrence Berkeley National Laboratory"/>
            <person name="Harder C.B."/>
            <person name="Miyauchi S."/>
            <person name="Viragh M."/>
            <person name="Kuo A."/>
            <person name="Thoen E."/>
            <person name="Andreopoulos B."/>
            <person name="Lu D."/>
            <person name="Skrede I."/>
            <person name="Drula E."/>
            <person name="Henrissat B."/>
            <person name="Morin E."/>
            <person name="Kohler A."/>
            <person name="Barry K."/>
            <person name="LaButti K."/>
            <person name="Morin E."/>
            <person name="Salamov A."/>
            <person name="Lipzen A."/>
            <person name="Mereny Z."/>
            <person name="Hegedus B."/>
            <person name="Baldrian P."/>
            <person name="Stursova M."/>
            <person name="Weitz H."/>
            <person name="Taylor A."/>
            <person name="Grigoriev I.V."/>
            <person name="Nagy L.G."/>
            <person name="Martin F."/>
            <person name="Kauserud H."/>
        </authorList>
    </citation>
    <scope>NUCLEOTIDE SEQUENCE</scope>
    <source>
        <strain evidence="4">CBHHK002</strain>
    </source>
</reference>
<keyword evidence="5" id="KW-1185">Reference proteome</keyword>
<dbReference type="AlphaFoldDB" id="A0AAD7EFD6"/>
<evidence type="ECO:0000256" key="2">
    <source>
        <dbReference type="ARBA" id="ARBA00022801"/>
    </source>
</evidence>
<dbReference type="GO" id="GO:0016787">
    <property type="term" value="F:hydrolase activity"/>
    <property type="evidence" value="ECO:0007669"/>
    <property type="project" value="UniProtKB-KW"/>
</dbReference>
<evidence type="ECO:0000256" key="1">
    <source>
        <dbReference type="ARBA" id="ARBA00006336"/>
    </source>
</evidence>
<organism evidence="4 5">
    <name type="scientific">Mycena albidolilacea</name>
    <dbReference type="NCBI Taxonomy" id="1033008"/>
    <lineage>
        <taxon>Eukaryota</taxon>
        <taxon>Fungi</taxon>
        <taxon>Dikarya</taxon>
        <taxon>Basidiomycota</taxon>
        <taxon>Agaricomycotina</taxon>
        <taxon>Agaricomycetes</taxon>
        <taxon>Agaricomycetidae</taxon>
        <taxon>Agaricales</taxon>
        <taxon>Marasmiineae</taxon>
        <taxon>Mycenaceae</taxon>
        <taxon>Mycena</taxon>
    </lineage>
</organism>
<evidence type="ECO:0000313" key="4">
    <source>
        <dbReference type="EMBL" id="KAJ7318796.1"/>
    </source>
</evidence>
<feature type="domain" description="Isochorismatase-like" evidence="3">
    <location>
        <begin position="13"/>
        <end position="149"/>
    </location>
</feature>
<dbReference type="Gene3D" id="3.40.50.850">
    <property type="entry name" value="Isochorismatase-like"/>
    <property type="match status" value="1"/>
</dbReference>
<comment type="caution">
    <text evidence="4">The sequence shown here is derived from an EMBL/GenBank/DDBJ whole genome shotgun (WGS) entry which is preliminary data.</text>
</comment>
<evidence type="ECO:0000259" key="3">
    <source>
        <dbReference type="Pfam" id="PF00857"/>
    </source>
</evidence>
<sequence>MPAPDDSDAARRVLLCLDIQAGVLSKPPRGVPSAGVLRRNLGQVLAAARAASPPPLIIHVRNTGEFGDVDAPHTPGWQLVHTPLPHEPVVDKRKNNAFAGSKLGELIPPDAEIVIVGLQSDFSVRATCSAALGRGNEVLLIHGAHGTYDRIEVLYGGGVTSAAQIENDIEGELQEAGVHLLDMKDLNAIFHDR</sequence>
<proteinExistence type="inferred from homology"/>
<accession>A0AAD7EFD6</accession>
<comment type="similarity">
    <text evidence="1">Belongs to the isochorismatase family.</text>
</comment>
<dbReference type="PANTHER" id="PTHR43540">
    <property type="entry name" value="PEROXYUREIDOACRYLATE/UREIDOACRYLATE AMIDOHYDROLASE-RELATED"/>
    <property type="match status" value="1"/>
</dbReference>
<dbReference type="SUPFAM" id="SSF52499">
    <property type="entry name" value="Isochorismatase-like hydrolases"/>
    <property type="match status" value="1"/>
</dbReference>
<dbReference type="InterPro" id="IPR000868">
    <property type="entry name" value="Isochorismatase-like_dom"/>
</dbReference>
<keyword evidence="2" id="KW-0378">Hydrolase</keyword>
<dbReference type="PANTHER" id="PTHR43540:SF1">
    <property type="entry name" value="ISOCHORISMATASE HYDROLASE"/>
    <property type="match status" value="1"/>
</dbReference>
<protein>
    <submittedName>
        <fullName evidence="4">Isochorismatase-like protein</fullName>
    </submittedName>
</protein>
<dbReference type="Pfam" id="PF00857">
    <property type="entry name" value="Isochorismatase"/>
    <property type="match status" value="1"/>
</dbReference>
<dbReference type="EMBL" id="JARIHO010000056">
    <property type="protein sequence ID" value="KAJ7318796.1"/>
    <property type="molecule type" value="Genomic_DNA"/>
</dbReference>
<dbReference type="Proteomes" id="UP001218218">
    <property type="component" value="Unassembled WGS sequence"/>
</dbReference>